<dbReference type="RefSeq" id="XP_014260960.1">
    <property type="nucleotide sequence ID" value="XM_014405474.1"/>
</dbReference>
<dbReference type="GeneID" id="106673383"/>
<organism evidence="1 2">
    <name type="scientific">Cimex lectularius</name>
    <name type="common">Bed bug</name>
    <name type="synonym">Acanthia lectularia</name>
    <dbReference type="NCBI Taxonomy" id="79782"/>
    <lineage>
        <taxon>Eukaryota</taxon>
        <taxon>Metazoa</taxon>
        <taxon>Ecdysozoa</taxon>
        <taxon>Arthropoda</taxon>
        <taxon>Hexapoda</taxon>
        <taxon>Insecta</taxon>
        <taxon>Pterygota</taxon>
        <taxon>Neoptera</taxon>
        <taxon>Paraneoptera</taxon>
        <taxon>Hemiptera</taxon>
        <taxon>Heteroptera</taxon>
        <taxon>Panheteroptera</taxon>
        <taxon>Cimicomorpha</taxon>
        <taxon>Cimicidae</taxon>
        <taxon>Cimex</taxon>
    </lineage>
</organism>
<proteinExistence type="predicted"/>
<reference evidence="1" key="1">
    <citation type="submission" date="2022-01" db="UniProtKB">
        <authorList>
            <consortium name="EnsemblMetazoa"/>
        </authorList>
    </citation>
    <scope>IDENTIFICATION</scope>
</reference>
<dbReference type="EnsemblMetazoa" id="XM_014405474.1">
    <property type="protein sequence ID" value="XP_014260960.1"/>
    <property type="gene ID" value="LOC106673383"/>
</dbReference>
<protein>
    <submittedName>
        <fullName evidence="1">Uncharacterized protein</fullName>
    </submittedName>
</protein>
<evidence type="ECO:0000313" key="1">
    <source>
        <dbReference type="EnsemblMetazoa" id="XP_014260960.1"/>
    </source>
</evidence>
<sequence>MDLSSLPCSVNSLELSSPIVSSATVKSPLNPELTTALKRKNVDIKSLADEFYGLYDVDPLLVKRQLVTAIIQCSGIEGYTYGKHFDEANLKDMLSKQDLTCKNAAILEKKFKRQFSTFITALFHLDSGFIFLNDNFFVMLLTIIELLMSGRWDSHRIMASLIGMKLMTSVVYIQERIKDKNSVYKGSYDNKEIEANLYAIWSKLFTEVIRGGLRDRSSSVIYNILDEFIHWSVHYPFALLSDDIKKYVLRSILLKNLQHRRMVYIILFNLSKTSHLKKMLDNKLTEFVTKELVASLNAKGYHGEIAMKILLNVIDYVEFCSWPEFALDKRELELVFMAVYNPNQSIGVQAAKYFFMTQLKNCNSLQILQDLVTFTRESYINNLDMLVDSFSWYFFHHHNWEEWNQLIKTDSSTVVSVTSLLYAVAKRLILNEVPKIRTNLCNKFKEEDRKDIAAVFTNYFKKTWITILSYHSIQINPLALSDIIKILEFFDKEHISSEILLTIWMKLSRICLECPHCTVIDESCRMMVHLQTKFNWSSKEKTIVERQMEKLRENIVNDFMQCLMFPSLLYKDCEVLRGQLCSYAKYFLLKDDLYLWERAIHFLINSSRNVFNNFSGLTKLLMDFLFNIVFRKHQEILALHSQVKAVNGQKSLHKSDDILKEIKSQIYCLEVLLLPRVCELETIFTPLLHIEQQDIRIQTFLNLLKLYELYGPHMAEHEDLHILFINFDNDFIKQMKLFMIDIMNSACEEKKMCCFLLQRFMRLIGEGVFCISNIGDFLVNYGNNSSHDEIVIKSLKFYTKKHKTHFKKLAFTVFYAITVIFEMDISQGVLVQDAVSRGQTVLKRVIESNVATTAAMLFSIYVHIIDKIVEKKDPNMLQLLEPFTHLLSNKSQDDLVKILEEKVPWLTKKEFKLRAF</sequence>
<dbReference type="KEGG" id="clec:106673383"/>
<dbReference type="AlphaFoldDB" id="A0A8I6THK9"/>
<keyword evidence="2" id="KW-1185">Reference proteome</keyword>
<name>A0A8I6THK9_CIMLE</name>
<dbReference type="Proteomes" id="UP000494040">
    <property type="component" value="Unassembled WGS sequence"/>
</dbReference>
<accession>A0A8I6THK9</accession>
<evidence type="ECO:0000313" key="2">
    <source>
        <dbReference type="Proteomes" id="UP000494040"/>
    </source>
</evidence>